<organism evidence="2 3">
    <name type="scientific">Caligus rogercresseyi</name>
    <name type="common">Sea louse</name>
    <dbReference type="NCBI Taxonomy" id="217165"/>
    <lineage>
        <taxon>Eukaryota</taxon>
        <taxon>Metazoa</taxon>
        <taxon>Ecdysozoa</taxon>
        <taxon>Arthropoda</taxon>
        <taxon>Crustacea</taxon>
        <taxon>Multicrustacea</taxon>
        <taxon>Hexanauplia</taxon>
        <taxon>Copepoda</taxon>
        <taxon>Siphonostomatoida</taxon>
        <taxon>Caligidae</taxon>
        <taxon>Caligus</taxon>
    </lineage>
</organism>
<feature type="compositionally biased region" description="Acidic residues" evidence="1">
    <location>
        <begin position="147"/>
        <end position="164"/>
    </location>
</feature>
<feature type="compositionally biased region" description="Basic residues" evidence="1">
    <location>
        <begin position="196"/>
        <end position="205"/>
    </location>
</feature>
<protein>
    <submittedName>
        <fullName evidence="2">Uncharacterized protein</fullName>
    </submittedName>
</protein>
<dbReference type="Proteomes" id="UP000595437">
    <property type="component" value="Chromosome 14"/>
</dbReference>
<dbReference type="AlphaFoldDB" id="A0A7T8GX18"/>
<feature type="region of interest" description="Disordered" evidence="1">
    <location>
        <begin position="144"/>
        <end position="205"/>
    </location>
</feature>
<keyword evidence="3" id="KW-1185">Reference proteome</keyword>
<accession>A0A7T8GX18</accession>
<evidence type="ECO:0000313" key="3">
    <source>
        <dbReference type="Proteomes" id="UP000595437"/>
    </source>
</evidence>
<gene>
    <name evidence="2" type="ORF">FKW44_020295</name>
</gene>
<feature type="compositionally biased region" description="Acidic residues" evidence="1">
    <location>
        <begin position="177"/>
        <end position="191"/>
    </location>
</feature>
<sequence>MSVMELNAKMTSGQLPVELQGMSILALVDYISAAMKKNEPSSQPYPFILHEERKHHPQARETSMKPSFSDNFVSPSKSSKDTQQEDEEDEKTFFTEAPSSSSLVVQEAEIRCPSPFESSEQHSGYDKYAVLRELVLEDEIMRAWKSEDDEELEESEDDKTDDEIHEVHPIIPSMNGDSEDGTEEENEEENVDNFRPRSRLPQRIK</sequence>
<feature type="region of interest" description="Disordered" evidence="1">
    <location>
        <begin position="49"/>
        <end position="108"/>
    </location>
</feature>
<proteinExistence type="predicted"/>
<evidence type="ECO:0000256" key="1">
    <source>
        <dbReference type="SAM" id="MobiDB-lite"/>
    </source>
</evidence>
<reference evidence="3" key="1">
    <citation type="submission" date="2021-01" db="EMBL/GenBank/DDBJ databases">
        <title>Caligus Genome Assembly.</title>
        <authorList>
            <person name="Gallardo-Escarate C."/>
        </authorList>
    </citation>
    <scope>NUCLEOTIDE SEQUENCE [LARGE SCALE GENOMIC DNA]</scope>
</reference>
<dbReference type="EMBL" id="CP045903">
    <property type="protein sequence ID" value="QQP39418.1"/>
    <property type="molecule type" value="Genomic_DNA"/>
</dbReference>
<feature type="compositionally biased region" description="Polar residues" evidence="1">
    <location>
        <begin position="64"/>
        <end position="77"/>
    </location>
</feature>
<evidence type="ECO:0000313" key="2">
    <source>
        <dbReference type="EMBL" id="QQP39418.1"/>
    </source>
</evidence>
<feature type="compositionally biased region" description="Basic and acidic residues" evidence="1">
    <location>
        <begin position="49"/>
        <end position="63"/>
    </location>
</feature>
<name>A0A7T8GX18_CALRO</name>